<evidence type="ECO:0000313" key="4">
    <source>
        <dbReference type="Proteomes" id="UP000321393"/>
    </source>
</evidence>
<dbReference type="Proteomes" id="UP000321393">
    <property type="component" value="Unassembled WGS sequence"/>
</dbReference>
<protein>
    <submittedName>
        <fullName evidence="3">Uncharacterized protein</fullName>
    </submittedName>
</protein>
<feature type="region of interest" description="Disordered" evidence="1">
    <location>
        <begin position="113"/>
        <end position="145"/>
    </location>
</feature>
<evidence type="ECO:0000256" key="1">
    <source>
        <dbReference type="SAM" id="MobiDB-lite"/>
    </source>
</evidence>
<evidence type="ECO:0000313" key="2">
    <source>
        <dbReference type="EMBL" id="KAA0063400.1"/>
    </source>
</evidence>
<dbReference type="EMBL" id="SSTE01002676">
    <property type="protein sequence ID" value="KAA0063400.1"/>
    <property type="molecule type" value="Genomic_DNA"/>
</dbReference>
<dbReference type="Proteomes" id="UP000321947">
    <property type="component" value="Unassembled WGS sequence"/>
</dbReference>
<sequence length="145" mass="16247">MRGEALKETLWELYELDVHQRPIDIAIPPTITNFHLMSDLISNLSIFRGSNEGDPHKHLRDFSCACDLLRPQGGVFPKVVSCGVGDMLDHHDDQCLELKGVSAIGGFRRNDSQSNTYNSSWRDHSNLRWGPQEPKPTNTSSSSSL</sequence>
<evidence type="ECO:0000313" key="5">
    <source>
        <dbReference type="Proteomes" id="UP000321947"/>
    </source>
</evidence>
<feature type="compositionally biased region" description="Polar residues" evidence="1">
    <location>
        <begin position="135"/>
        <end position="145"/>
    </location>
</feature>
<dbReference type="EMBL" id="SSTD01010532">
    <property type="protein sequence ID" value="TYK11658.1"/>
    <property type="molecule type" value="Genomic_DNA"/>
</dbReference>
<comment type="caution">
    <text evidence="3">The sequence shown here is derived from an EMBL/GenBank/DDBJ whole genome shotgun (WGS) entry which is preliminary data.</text>
</comment>
<evidence type="ECO:0000313" key="3">
    <source>
        <dbReference type="EMBL" id="TYK11658.1"/>
    </source>
</evidence>
<gene>
    <name evidence="3" type="ORF">E5676_scaffold828G00280</name>
    <name evidence="2" type="ORF">E6C27_scaffold508G00320</name>
</gene>
<name>A0A5D3CKE7_CUCMM</name>
<organism evidence="3 5">
    <name type="scientific">Cucumis melo var. makuwa</name>
    <name type="common">Oriental melon</name>
    <dbReference type="NCBI Taxonomy" id="1194695"/>
    <lineage>
        <taxon>Eukaryota</taxon>
        <taxon>Viridiplantae</taxon>
        <taxon>Streptophyta</taxon>
        <taxon>Embryophyta</taxon>
        <taxon>Tracheophyta</taxon>
        <taxon>Spermatophyta</taxon>
        <taxon>Magnoliopsida</taxon>
        <taxon>eudicotyledons</taxon>
        <taxon>Gunneridae</taxon>
        <taxon>Pentapetalae</taxon>
        <taxon>rosids</taxon>
        <taxon>fabids</taxon>
        <taxon>Cucurbitales</taxon>
        <taxon>Cucurbitaceae</taxon>
        <taxon>Benincaseae</taxon>
        <taxon>Cucumis</taxon>
    </lineage>
</organism>
<dbReference type="AlphaFoldDB" id="A0A5D3CKE7"/>
<reference evidence="4 5" key="1">
    <citation type="submission" date="2019-08" db="EMBL/GenBank/DDBJ databases">
        <title>Draft genome sequences of two oriental melons (Cucumis melo L. var makuwa).</title>
        <authorList>
            <person name="Kwon S.-Y."/>
        </authorList>
    </citation>
    <scope>NUCLEOTIDE SEQUENCE [LARGE SCALE GENOMIC DNA]</scope>
    <source>
        <strain evidence="5">cv. Chang Bougi</strain>
        <strain evidence="4">cv. SW 3</strain>
        <tissue evidence="3">Leaf</tissue>
    </source>
</reference>
<accession>A0A5D3CKE7</accession>
<proteinExistence type="predicted"/>